<keyword evidence="2" id="KW-1185">Reference proteome</keyword>
<evidence type="ECO:0000313" key="2">
    <source>
        <dbReference type="Proteomes" id="UP000593561"/>
    </source>
</evidence>
<evidence type="ECO:0000313" key="1">
    <source>
        <dbReference type="EMBL" id="MBA0613404.1"/>
    </source>
</evidence>
<gene>
    <name evidence="1" type="ORF">Godav_013844</name>
</gene>
<dbReference type="Proteomes" id="UP000593561">
    <property type="component" value="Unassembled WGS sequence"/>
</dbReference>
<accession>A0A7J8RHW6</accession>
<proteinExistence type="predicted"/>
<organism evidence="1 2">
    <name type="scientific">Gossypium davidsonii</name>
    <name type="common">Davidson's cotton</name>
    <name type="synonym">Gossypium klotzschianum subsp. davidsonii</name>
    <dbReference type="NCBI Taxonomy" id="34287"/>
    <lineage>
        <taxon>Eukaryota</taxon>
        <taxon>Viridiplantae</taxon>
        <taxon>Streptophyta</taxon>
        <taxon>Embryophyta</taxon>
        <taxon>Tracheophyta</taxon>
        <taxon>Spermatophyta</taxon>
        <taxon>Magnoliopsida</taxon>
        <taxon>eudicotyledons</taxon>
        <taxon>Gunneridae</taxon>
        <taxon>Pentapetalae</taxon>
        <taxon>rosids</taxon>
        <taxon>malvids</taxon>
        <taxon>Malvales</taxon>
        <taxon>Malvaceae</taxon>
        <taxon>Malvoideae</taxon>
        <taxon>Gossypium</taxon>
    </lineage>
</organism>
<dbReference type="EMBL" id="JABFAC010000005">
    <property type="protein sequence ID" value="MBA0613404.1"/>
    <property type="molecule type" value="Genomic_DNA"/>
</dbReference>
<dbReference type="AlphaFoldDB" id="A0A7J8RHW6"/>
<comment type="caution">
    <text evidence="1">The sequence shown here is derived from an EMBL/GenBank/DDBJ whole genome shotgun (WGS) entry which is preliminary data.</text>
</comment>
<reference evidence="1 2" key="1">
    <citation type="journal article" date="2019" name="Genome Biol. Evol.">
        <title>Insights into the evolution of the New World diploid cottons (Gossypium, subgenus Houzingenia) based on genome sequencing.</title>
        <authorList>
            <person name="Grover C.E."/>
            <person name="Arick M.A. 2nd"/>
            <person name="Thrash A."/>
            <person name="Conover J.L."/>
            <person name="Sanders W.S."/>
            <person name="Peterson D.G."/>
            <person name="Frelichowski J.E."/>
            <person name="Scheffler J.A."/>
            <person name="Scheffler B.E."/>
            <person name="Wendel J.F."/>
        </authorList>
    </citation>
    <scope>NUCLEOTIDE SEQUENCE [LARGE SCALE GENOMIC DNA]</scope>
    <source>
        <strain evidence="1">27</strain>
        <tissue evidence="1">Leaf</tissue>
    </source>
</reference>
<name>A0A7J8RHW6_GOSDV</name>
<sequence length="44" mass="5221">MTYVLSRNSWKGLLILRLWRELYYRYGGQSRVLILNILGGMTCI</sequence>
<protein>
    <submittedName>
        <fullName evidence="1">Uncharacterized protein</fullName>
    </submittedName>
</protein>